<proteinExistence type="predicted"/>
<dbReference type="EMBL" id="FOMX01000023">
    <property type="protein sequence ID" value="SFE95065.1"/>
    <property type="molecule type" value="Genomic_DNA"/>
</dbReference>
<reference evidence="2" key="1">
    <citation type="submission" date="2016-10" db="EMBL/GenBank/DDBJ databases">
        <authorList>
            <person name="Varghese N."/>
            <person name="Submissions S."/>
        </authorList>
    </citation>
    <scope>NUCLEOTIDE SEQUENCE [LARGE SCALE GENOMIC DNA]</scope>
    <source>
        <strain evidence="2">ATCC 25963</strain>
    </source>
</reference>
<organism evidence="1 2">
    <name type="scientific">Nannocystis exedens</name>
    <dbReference type="NCBI Taxonomy" id="54"/>
    <lineage>
        <taxon>Bacteria</taxon>
        <taxon>Pseudomonadati</taxon>
        <taxon>Myxococcota</taxon>
        <taxon>Polyangia</taxon>
        <taxon>Nannocystales</taxon>
        <taxon>Nannocystaceae</taxon>
        <taxon>Nannocystis</taxon>
    </lineage>
</organism>
<dbReference type="STRING" id="54.SAMN02745121_06214"/>
<name>A0A1I2EQI5_9BACT</name>
<accession>A0A1I2EQI5</accession>
<sequence length="67" mass="7210">MTGTPRFRERFEATVAGRRAHPQVEVFAARIGAPASVDEEAVGSRLPWTQAAELAGNAARMAEETRG</sequence>
<evidence type="ECO:0000313" key="1">
    <source>
        <dbReference type="EMBL" id="SFE95065.1"/>
    </source>
</evidence>
<evidence type="ECO:0000313" key="2">
    <source>
        <dbReference type="Proteomes" id="UP000199400"/>
    </source>
</evidence>
<dbReference type="Proteomes" id="UP000199400">
    <property type="component" value="Unassembled WGS sequence"/>
</dbReference>
<dbReference type="AlphaFoldDB" id="A0A1I2EQI5"/>
<keyword evidence="2" id="KW-1185">Reference proteome</keyword>
<protein>
    <submittedName>
        <fullName evidence="1">Uncharacterized protein</fullName>
    </submittedName>
</protein>
<gene>
    <name evidence="1" type="ORF">SAMN02745121_06214</name>
</gene>
<dbReference type="RefSeq" id="WP_096331677.1">
    <property type="nucleotide sequence ID" value="NZ_FOMX01000023.1"/>
</dbReference>